<dbReference type="EMBL" id="CAEZVO010000090">
    <property type="protein sequence ID" value="CAB4636076.1"/>
    <property type="molecule type" value="Genomic_DNA"/>
</dbReference>
<reference evidence="1" key="1">
    <citation type="submission" date="2020-05" db="EMBL/GenBank/DDBJ databases">
        <authorList>
            <person name="Chiriac C."/>
            <person name="Salcher M."/>
            <person name="Ghai R."/>
            <person name="Kavagutti S V."/>
        </authorList>
    </citation>
    <scope>NUCLEOTIDE SEQUENCE</scope>
</reference>
<accession>A0A6J6JGX5</accession>
<proteinExistence type="predicted"/>
<protein>
    <submittedName>
        <fullName evidence="1">Unannotated protein</fullName>
    </submittedName>
</protein>
<dbReference type="AlphaFoldDB" id="A0A6J6JGX5"/>
<evidence type="ECO:0000313" key="1">
    <source>
        <dbReference type="EMBL" id="CAB4636076.1"/>
    </source>
</evidence>
<organism evidence="1">
    <name type="scientific">freshwater metagenome</name>
    <dbReference type="NCBI Taxonomy" id="449393"/>
    <lineage>
        <taxon>unclassified sequences</taxon>
        <taxon>metagenomes</taxon>
        <taxon>ecological metagenomes</taxon>
    </lineage>
</organism>
<name>A0A6J6JGX5_9ZZZZ</name>
<sequence>MALPAVVLVISITLGAFALQIERMKIVGVAATAARAIARGENPDLVSGLVAEMQGAPLGAELEIVFREELACVILSQAFELPGLEAKLFDLTETHCARKLGL</sequence>
<gene>
    <name evidence="1" type="ORF">UFOPK2044_00672</name>
</gene>